<keyword evidence="4 8" id="KW-0479">Metal-binding</keyword>
<name>A0A428ZAR2_KIBAR</name>
<sequence>MSRLLLIIAVAALAAGALVPGAADPLWMAGTLVSLVPAVVWAGKDLLHKRFGADLLAVFALAGTLVVGEYLAGIVIGVMLGTGQVLDDYAKRRARRDLSALLERAPKWARVRVGHETRTVSVADISTGDTVVVASGEVVPVDGRLLSDGEFDESALTGEALPVSRMRGESVRSGVANAGQVTELTATAAADDSTYAGVVRLAEQAAAESAPVVRLADRAAVIFLPLAVAIAATAWILTGDPVRAVAVLVTATPCPLLLAAPIAITAGMSRASRLGVVVKHGGALEALGRARTAVLDKTGTVTIGRPVVTDVLTAPGFTARQVLELAAAVEQLSPHVLAAAVVRAAGPVPPAEHVQERPGVGAAGFVDGRRITVGKPSAVALPEWAKAAVRRAELDMASMIWVSRDDEPVGVLLARDEIRPDAARTLRRLRAAGLNRIVLLTGDRLDNAQDVGIMLGLDDLRAQCSPEDKVSRVREERARAVTLMVGDGINDAPALAAADVGIGLAGKDATAAAQAADAVITDGRIARLADAVEAAARAHRIALRSAGIGIALSLVAMILAAFGWLAPAAGALVQEGIDVAVIINALRALLPAHRRQSKAVAEVLRRFAGEHEQLLPARQAVRQAGDDLSAGLTPQAELSVRRAYQLVSEVLLPHERAEDRELYPVVAKLLGGPEATQAMSRGHVEIERHVRRLGRHLSASDRLDPDQVDDLRATLYGLDAILTLHFAQEEEDYFTLIR</sequence>
<dbReference type="Pfam" id="PF01814">
    <property type="entry name" value="Hemerythrin"/>
    <property type="match status" value="1"/>
</dbReference>
<evidence type="ECO:0000256" key="7">
    <source>
        <dbReference type="ARBA" id="ARBA00023136"/>
    </source>
</evidence>
<dbReference type="Gene3D" id="3.40.50.1000">
    <property type="entry name" value="HAD superfamily/HAD-like"/>
    <property type="match status" value="1"/>
</dbReference>
<reference evidence="11 12" key="1">
    <citation type="submission" date="2018-05" db="EMBL/GenBank/DDBJ databases">
        <title>Evolution of GPA BGCs.</title>
        <authorList>
            <person name="Waglechner N."/>
            <person name="Wright G.D."/>
        </authorList>
    </citation>
    <scope>NUCLEOTIDE SEQUENCE [LARGE SCALE GENOMIC DNA]</scope>
    <source>
        <strain evidence="11 12">A82846</strain>
    </source>
</reference>
<dbReference type="GO" id="GO:0005524">
    <property type="term" value="F:ATP binding"/>
    <property type="evidence" value="ECO:0007669"/>
    <property type="project" value="UniProtKB-UniRule"/>
</dbReference>
<feature type="transmembrane region" description="Helical" evidence="8">
    <location>
        <begin position="546"/>
        <end position="565"/>
    </location>
</feature>
<dbReference type="InterPro" id="IPR001757">
    <property type="entry name" value="P_typ_ATPase"/>
</dbReference>
<gene>
    <name evidence="11" type="primary">cadA</name>
    <name evidence="11" type="ORF">DMH04_17860</name>
</gene>
<comment type="caution">
    <text evidence="11">The sequence shown here is derived from an EMBL/GenBank/DDBJ whole genome shotgun (WGS) entry which is preliminary data.</text>
</comment>
<dbReference type="AlphaFoldDB" id="A0A428ZAR2"/>
<keyword evidence="7 8" id="KW-0472">Membrane</keyword>
<dbReference type="InterPro" id="IPR023214">
    <property type="entry name" value="HAD_sf"/>
</dbReference>
<dbReference type="OrthoDB" id="7059309at2"/>
<dbReference type="SUPFAM" id="SSF81665">
    <property type="entry name" value="Calcium ATPase, transmembrane domain M"/>
    <property type="match status" value="1"/>
</dbReference>
<dbReference type="InterPro" id="IPR044492">
    <property type="entry name" value="P_typ_ATPase_HD_dom"/>
</dbReference>
<dbReference type="InterPro" id="IPR023299">
    <property type="entry name" value="ATPase_P-typ_cyto_dom_N"/>
</dbReference>
<keyword evidence="8" id="KW-1003">Cell membrane</keyword>
<dbReference type="InterPro" id="IPR059000">
    <property type="entry name" value="ATPase_P-type_domA"/>
</dbReference>
<dbReference type="SUPFAM" id="SSF56784">
    <property type="entry name" value="HAD-like"/>
    <property type="match status" value="1"/>
</dbReference>
<evidence type="ECO:0000256" key="6">
    <source>
        <dbReference type="ARBA" id="ARBA00022989"/>
    </source>
</evidence>
<comment type="subcellular location">
    <subcellularLocation>
        <location evidence="1">Cell membrane</location>
        <topology evidence="1">Multi-pass membrane protein</topology>
    </subcellularLocation>
</comment>
<dbReference type="NCBIfam" id="TIGR01512">
    <property type="entry name" value="ATPase-IB2_Cd"/>
    <property type="match status" value="1"/>
</dbReference>
<dbReference type="SFLD" id="SFLDS00003">
    <property type="entry name" value="Haloacid_Dehalogenase"/>
    <property type="match status" value="1"/>
</dbReference>
<organism evidence="11 12">
    <name type="scientific">Kibdelosporangium aridum</name>
    <dbReference type="NCBI Taxonomy" id="2030"/>
    <lineage>
        <taxon>Bacteria</taxon>
        <taxon>Bacillati</taxon>
        <taxon>Actinomycetota</taxon>
        <taxon>Actinomycetes</taxon>
        <taxon>Pseudonocardiales</taxon>
        <taxon>Pseudonocardiaceae</taxon>
        <taxon>Kibdelosporangium</taxon>
    </lineage>
</organism>
<dbReference type="GO" id="GO:0046872">
    <property type="term" value="F:metal ion binding"/>
    <property type="evidence" value="ECO:0007669"/>
    <property type="project" value="UniProtKB-KW"/>
</dbReference>
<dbReference type="RefSeq" id="WP_037267699.1">
    <property type="nucleotide sequence ID" value="NZ_QHKI01000013.1"/>
</dbReference>
<keyword evidence="8" id="KW-0067">ATP-binding</keyword>
<dbReference type="GO" id="GO:0005886">
    <property type="term" value="C:plasma membrane"/>
    <property type="evidence" value="ECO:0007669"/>
    <property type="project" value="UniProtKB-SubCell"/>
</dbReference>
<dbReference type="Pfam" id="PF00702">
    <property type="entry name" value="Hydrolase"/>
    <property type="match status" value="1"/>
</dbReference>
<feature type="transmembrane region" description="Helical" evidence="8">
    <location>
        <begin position="244"/>
        <end position="264"/>
    </location>
</feature>
<dbReference type="InterPro" id="IPR023298">
    <property type="entry name" value="ATPase_P-typ_TM_dom_sf"/>
</dbReference>
<dbReference type="InterPro" id="IPR018303">
    <property type="entry name" value="ATPase_P-typ_P_site"/>
</dbReference>
<evidence type="ECO:0000256" key="2">
    <source>
        <dbReference type="ARBA" id="ARBA00006024"/>
    </source>
</evidence>
<dbReference type="PANTHER" id="PTHR48085">
    <property type="entry name" value="CADMIUM/ZINC-TRANSPORTING ATPASE HMA2-RELATED"/>
    <property type="match status" value="1"/>
</dbReference>
<dbReference type="Gene3D" id="1.20.120.520">
    <property type="entry name" value="nmb1532 protein domain like"/>
    <property type="match status" value="1"/>
</dbReference>
<dbReference type="PANTHER" id="PTHR48085:SF5">
    <property type="entry name" value="CADMIUM_ZINC-TRANSPORTING ATPASE HMA4-RELATED"/>
    <property type="match status" value="1"/>
</dbReference>
<dbReference type="InterPro" id="IPR012312">
    <property type="entry name" value="Hemerythrin-like"/>
</dbReference>
<dbReference type="SFLD" id="SFLDG00002">
    <property type="entry name" value="C1.7:_P-type_atpase_like"/>
    <property type="match status" value="1"/>
</dbReference>
<evidence type="ECO:0000256" key="3">
    <source>
        <dbReference type="ARBA" id="ARBA00022692"/>
    </source>
</evidence>
<dbReference type="SUPFAM" id="SSF81653">
    <property type="entry name" value="Calcium ATPase, transduction domain A"/>
    <property type="match status" value="1"/>
</dbReference>
<dbReference type="InterPro" id="IPR027256">
    <property type="entry name" value="P-typ_ATPase_IB"/>
</dbReference>
<evidence type="ECO:0000259" key="9">
    <source>
        <dbReference type="Pfam" id="PF00122"/>
    </source>
</evidence>
<proteinExistence type="inferred from homology"/>
<feature type="domain" description="Hemerythrin-like" evidence="10">
    <location>
        <begin position="607"/>
        <end position="736"/>
    </location>
</feature>
<dbReference type="Proteomes" id="UP000287547">
    <property type="component" value="Unassembled WGS sequence"/>
</dbReference>
<keyword evidence="3 8" id="KW-0812">Transmembrane</keyword>
<dbReference type="EMBL" id="QHKI01000013">
    <property type="protein sequence ID" value="RSM85167.1"/>
    <property type="molecule type" value="Genomic_DNA"/>
</dbReference>
<dbReference type="GO" id="GO:0015086">
    <property type="term" value="F:cadmium ion transmembrane transporter activity"/>
    <property type="evidence" value="ECO:0007669"/>
    <property type="project" value="TreeGrafter"/>
</dbReference>
<feature type="domain" description="P-type ATPase A" evidence="9">
    <location>
        <begin position="105"/>
        <end position="203"/>
    </location>
</feature>
<evidence type="ECO:0000313" key="11">
    <source>
        <dbReference type="EMBL" id="RSM85167.1"/>
    </source>
</evidence>
<dbReference type="SFLD" id="SFLDF00027">
    <property type="entry name" value="p-type_atpase"/>
    <property type="match status" value="1"/>
</dbReference>
<dbReference type="Gene3D" id="3.40.1110.10">
    <property type="entry name" value="Calcium-transporting ATPase, cytoplasmic domain N"/>
    <property type="match status" value="1"/>
</dbReference>
<dbReference type="InterPro" id="IPR036412">
    <property type="entry name" value="HAD-like_sf"/>
</dbReference>
<evidence type="ECO:0000259" key="10">
    <source>
        <dbReference type="Pfam" id="PF01814"/>
    </source>
</evidence>
<dbReference type="InterPro" id="IPR008250">
    <property type="entry name" value="ATPase_P-typ_transduc_dom_A_sf"/>
</dbReference>
<evidence type="ECO:0000256" key="1">
    <source>
        <dbReference type="ARBA" id="ARBA00004651"/>
    </source>
</evidence>
<feature type="transmembrane region" description="Helical" evidence="8">
    <location>
        <begin position="219"/>
        <end position="238"/>
    </location>
</feature>
<protein>
    <submittedName>
        <fullName evidence="11">Cadmium-translocating P-type ATPase</fullName>
    </submittedName>
</protein>
<evidence type="ECO:0000256" key="8">
    <source>
        <dbReference type="RuleBase" id="RU362081"/>
    </source>
</evidence>
<accession>A0A428ZAR2</accession>
<dbReference type="PRINTS" id="PR00119">
    <property type="entry name" value="CATATPASE"/>
</dbReference>
<evidence type="ECO:0000313" key="12">
    <source>
        <dbReference type="Proteomes" id="UP000287547"/>
    </source>
</evidence>
<keyword evidence="5" id="KW-1278">Translocase</keyword>
<keyword evidence="8" id="KW-0547">Nucleotide-binding</keyword>
<dbReference type="NCBIfam" id="TIGR01494">
    <property type="entry name" value="ATPase_P-type"/>
    <property type="match status" value="1"/>
</dbReference>
<dbReference type="GO" id="GO:0016887">
    <property type="term" value="F:ATP hydrolysis activity"/>
    <property type="evidence" value="ECO:0007669"/>
    <property type="project" value="InterPro"/>
</dbReference>
<evidence type="ECO:0000256" key="4">
    <source>
        <dbReference type="ARBA" id="ARBA00022723"/>
    </source>
</evidence>
<evidence type="ECO:0000256" key="5">
    <source>
        <dbReference type="ARBA" id="ARBA00022967"/>
    </source>
</evidence>
<keyword evidence="6 8" id="KW-1133">Transmembrane helix</keyword>
<comment type="similarity">
    <text evidence="2 8">Belongs to the cation transport ATPase (P-type) (TC 3.A.3) family. Type IB subfamily.</text>
</comment>
<dbReference type="Pfam" id="PF00122">
    <property type="entry name" value="E1-E2_ATPase"/>
    <property type="match status" value="1"/>
</dbReference>
<dbReference type="PROSITE" id="PS00154">
    <property type="entry name" value="ATPASE_E1_E2"/>
    <property type="match status" value="1"/>
</dbReference>
<dbReference type="GO" id="GO:0019829">
    <property type="term" value="F:ATPase-coupled monoatomic cation transmembrane transporter activity"/>
    <property type="evidence" value="ECO:0007669"/>
    <property type="project" value="InterPro"/>
</dbReference>
<dbReference type="NCBIfam" id="TIGR01525">
    <property type="entry name" value="ATPase-IB_hvy"/>
    <property type="match status" value="1"/>
</dbReference>
<dbReference type="Gene3D" id="2.70.150.10">
    <property type="entry name" value="Calcium-transporting ATPase, cytoplasmic transduction domain A"/>
    <property type="match status" value="1"/>
</dbReference>
<dbReference type="InterPro" id="IPR051014">
    <property type="entry name" value="Cation_Transport_ATPase_IB"/>
</dbReference>
<feature type="transmembrane region" description="Helical" evidence="8">
    <location>
        <begin position="55"/>
        <end position="86"/>
    </location>
</feature>